<evidence type="ECO:0000313" key="3">
    <source>
        <dbReference type="Proteomes" id="UP000027586"/>
    </source>
</evidence>
<gene>
    <name evidence="2" type="ORF">LCOR_09153.1</name>
</gene>
<accession>A0A068S8Z6</accession>
<dbReference type="EMBL" id="CBTN010000055">
    <property type="protein sequence ID" value="CDH58287.1"/>
    <property type="molecule type" value="Genomic_DNA"/>
</dbReference>
<name>A0A068S8Z6_9FUNG</name>
<protein>
    <submittedName>
        <fullName evidence="2">Uncharacterized protein</fullName>
    </submittedName>
</protein>
<proteinExistence type="predicted"/>
<keyword evidence="1" id="KW-0732">Signal</keyword>
<evidence type="ECO:0000256" key="1">
    <source>
        <dbReference type="SAM" id="SignalP"/>
    </source>
</evidence>
<feature type="signal peptide" evidence="1">
    <location>
        <begin position="1"/>
        <end position="19"/>
    </location>
</feature>
<organism evidence="2 3">
    <name type="scientific">Lichtheimia corymbifera JMRC:FSU:9682</name>
    <dbReference type="NCBI Taxonomy" id="1263082"/>
    <lineage>
        <taxon>Eukaryota</taxon>
        <taxon>Fungi</taxon>
        <taxon>Fungi incertae sedis</taxon>
        <taxon>Mucoromycota</taxon>
        <taxon>Mucoromycotina</taxon>
        <taxon>Mucoromycetes</taxon>
        <taxon>Mucorales</taxon>
        <taxon>Lichtheimiaceae</taxon>
        <taxon>Lichtheimia</taxon>
    </lineage>
</organism>
<comment type="caution">
    <text evidence="2">The sequence shown here is derived from an EMBL/GenBank/DDBJ whole genome shotgun (WGS) entry which is preliminary data.</text>
</comment>
<evidence type="ECO:0000313" key="2">
    <source>
        <dbReference type="EMBL" id="CDH58287.1"/>
    </source>
</evidence>
<feature type="chain" id="PRO_5001655925" evidence="1">
    <location>
        <begin position="20"/>
        <end position="75"/>
    </location>
</feature>
<keyword evidence="3" id="KW-1185">Reference proteome</keyword>
<sequence length="75" mass="8153">MKLSALVFAIAAILATANAIEDPDDSPPEIEVEPPNPGIFYLPEGKKCFDIQYQGACETYEGCSRNSFTNKCGDH</sequence>
<dbReference type="VEuPathDB" id="FungiDB:LCOR_09153.1"/>
<reference evidence="2" key="1">
    <citation type="submission" date="2013-08" db="EMBL/GenBank/DDBJ databases">
        <title>Gene expansion shapes genome architecture in the human pathogen Lichtheimia corymbifera: an evolutionary genomics analysis in the ancient terrestrial Mucorales (Mucoromycotina).</title>
        <authorList>
            <person name="Schwartze V.U."/>
            <person name="Winter S."/>
            <person name="Shelest E."/>
            <person name="Marcet-Houben M."/>
            <person name="Horn F."/>
            <person name="Wehner S."/>
            <person name="Hoffmann K."/>
            <person name="Riege K."/>
            <person name="Sammeth M."/>
            <person name="Nowrousian M."/>
            <person name="Valiante V."/>
            <person name="Linde J."/>
            <person name="Jacobsen I.D."/>
            <person name="Marz M."/>
            <person name="Brakhage A.A."/>
            <person name="Gabaldon T."/>
            <person name="Bocker S."/>
            <person name="Voigt K."/>
        </authorList>
    </citation>
    <scope>NUCLEOTIDE SEQUENCE [LARGE SCALE GENOMIC DNA]</scope>
    <source>
        <strain evidence="2">FSU 9682</strain>
    </source>
</reference>
<dbReference type="AlphaFoldDB" id="A0A068S8Z6"/>
<dbReference type="Proteomes" id="UP000027586">
    <property type="component" value="Unassembled WGS sequence"/>
</dbReference>